<gene>
    <name evidence="2" type="ORF">C9I94_11420</name>
</gene>
<dbReference type="STRING" id="680026.AB733_20940"/>
<dbReference type="RefSeq" id="WP_048900534.1">
    <property type="nucleotide sequence ID" value="NZ_AP024853.1"/>
</dbReference>
<accession>A0A0J8V8E3</accession>
<dbReference type="InterPro" id="IPR041698">
    <property type="entry name" value="Methyltransf_25"/>
</dbReference>
<dbReference type="InterPro" id="IPR029063">
    <property type="entry name" value="SAM-dependent_MTases_sf"/>
</dbReference>
<keyword evidence="2" id="KW-0808">Transferase</keyword>
<name>A0A0J8V8E3_9GAMM</name>
<keyword evidence="2" id="KW-0489">Methyltransferase</keyword>
<evidence type="ECO:0000259" key="1">
    <source>
        <dbReference type="Pfam" id="PF13649"/>
    </source>
</evidence>
<sequence>MNFLDRLNIYFYHKDRNKKWPDNPPKILGWRDEESQLSRFRIIAKQHDFNHKTVLDLGCGYGDFKPFIDQHYDIAYYTGIDQHKAFIKEAKKRQLTASEFFDADFARDTLPKHDIVIASGSLNYHSSDSNYLVNMISKMYQAANDAVIFNLLNAKTFPEDTLLKSYHSEHVLAYCRTLSSDCYIEDQYSNDDFTVVLKKPKTHA</sequence>
<evidence type="ECO:0000313" key="3">
    <source>
        <dbReference type="Proteomes" id="UP000240481"/>
    </source>
</evidence>
<dbReference type="SUPFAM" id="SSF53335">
    <property type="entry name" value="S-adenosyl-L-methionine-dependent methyltransferases"/>
    <property type="match status" value="1"/>
</dbReference>
<dbReference type="AlphaFoldDB" id="A0A0J8V8E3"/>
<dbReference type="Pfam" id="PF13649">
    <property type="entry name" value="Methyltransf_25"/>
    <property type="match status" value="1"/>
</dbReference>
<dbReference type="Proteomes" id="UP000240481">
    <property type="component" value="Unassembled WGS sequence"/>
</dbReference>
<comment type="caution">
    <text evidence="2">The sequence shown here is derived from an EMBL/GenBank/DDBJ whole genome shotgun (WGS) entry which is preliminary data.</text>
</comment>
<organism evidence="2 3">
    <name type="scientific">Photobacterium swingsii</name>
    <dbReference type="NCBI Taxonomy" id="680026"/>
    <lineage>
        <taxon>Bacteria</taxon>
        <taxon>Pseudomonadati</taxon>
        <taxon>Pseudomonadota</taxon>
        <taxon>Gammaproteobacteria</taxon>
        <taxon>Vibrionales</taxon>
        <taxon>Vibrionaceae</taxon>
        <taxon>Photobacterium</taxon>
    </lineage>
</organism>
<dbReference type="Gene3D" id="3.40.50.150">
    <property type="entry name" value="Vaccinia Virus protein VP39"/>
    <property type="match status" value="1"/>
</dbReference>
<dbReference type="GO" id="GO:0032259">
    <property type="term" value="P:methylation"/>
    <property type="evidence" value="ECO:0007669"/>
    <property type="project" value="UniProtKB-KW"/>
</dbReference>
<dbReference type="CDD" id="cd02440">
    <property type="entry name" value="AdoMet_MTases"/>
    <property type="match status" value="1"/>
</dbReference>
<keyword evidence="3" id="KW-1185">Reference proteome</keyword>
<feature type="domain" description="Methyltransferase" evidence="1">
    <location>
        <begin position="54"/>
        <end position="139"/>
    </location>
</feature>
<evidence type="ECO:0000313" key="2">
    <source>
        <dbReference type="EMBL" id="PSW24630.1"/>
    </source>
</evidence>
<dbReference type="OrthoDB" id="9800454at2"/>
<protein>
    <submittedName>
        <fullName evidence="2">Class I SAM-dependent methyltransferase</fullName>
    </submittedName>
</protein>
<dbReference type="EMBL" id="PYLZ01000005">
    <property type="protein sequence ID" value="PSW24630.1"/>
    <property type="molecule type" value="Genomic_DNA"/>
</dbReference>
<proteinExistence type="predicted"/>
<reference evidence="2 3" key="1">
    <citation type="submission" date="2018-01" db="EMBL/GenBank/DDBJ databases">
        <title>Whole genome sequencing of Histamine producing bacteria.</title>
        <authorList>
            <person name="Butler K."/>
        </authorList>
    </citation>
    <scope>NUCLEOTIDE SEQUENCE [LARGE SCALE GENOMIC DNA]</scope>
    <source>
        <strain evidence="2 3">DSM 24669</strain>
    </source>
</reference>
<dbReference type="GO" id="GO:0008168">
    <property type="term" value="F:methyltransferase activity"/>
    <property type="evidence" value="ECO:0007669"/>
    <property type="project" value="UniProtKB-KW"/>
</dbReference>